<keyword evidence="4 10" id="KW-0109">Calcium transport</keyword>
<name>A0AAF0AWY0_9SCHI</name>
<dbReference type="NCBIfam" id="TIGR00846">
    <property type="entry name" value="caca2"/>
    <property type="match status" value="1"/>
</dbReference>
<evidence type="ECO:0000313" key="13">
    <source>
        <dbReference type="Proteomes" id="UP001212411"/>
    </source>
</evidence>
<dbReference type="PANTHER" id="PTHR31503">
    <property type="entry name" value="VACUOLAR CALCIUM ION TRANSPORTER"/>
    <property type="match status" value="1"/>
</dbReference>
<keyword evidence="8 10" id="KW-0406">Ion transport</keyword>
<evidence type="ECO:0000256" key="6">
    <source>
        <dbReference type="ARBA" id="ARBA00022837"/>
    </source>
</evidence>
<sequence>MIERLKIAKTRLEAMNSFQYSGDRRERLPLLGDERDHSMARHNAILTTKSVLTSNYINILLVFVPIGLLVGWFQCNAKYVFFLNMLAIIPLSSLLSFATEQLASDSGPTIGGLLNASFGNAIELIVGVLALRRGEIRIVQASMLGSILSNLLLVFGMCLVTAGIRRQIARFNVTVAQTMAAMLALSTASIIIPAAFHFSVPDNKASETALLQVSRGTAVIVLVVYLLLLVFQLKTHKHVCRDVSESEEEEDQEPVLGLYASIFVLGLVTVFVSLCADYLVGSIDALVEEINISKTFVGLIVLPVVANAAEHVTAVIVSYRGQMDLALGVAIGSSIQISMFLAPFLVIVGWFISQPLTLYFESLETVILFVSVFLVNYLIQDGASHWLEGVQLLALYAIVVLAFFYFPTQ</sequence>
<evidence type="ECO:0000259" key="11">
    <source>
        <dbReference type="Pfam" id="PF01699"/>
    </source>
</evidence>
<organism evidence="12 13">
    <name type="scientific">Schizosaccharomyces osmophilus</name>
    <dbReference type="NCBI Taxonomy" id="2545709"/>
    <lineage>
        <taxon>Eukaryota</taxon>
        <taxon>Fungi</taxon>
        <taxon>Dikarya</taxon>
        <taxon>Ascomycota</taxon>
        <taxon>Taphrinomycotina</taxon>
        <taxon>Schizosaccharomycetes</taxon>
        <taxon>Schizosaccharomycetales</taxon>
        <taxon>Schizosaccharomycetaceae</taxon>
        <taxon>Schizosaccharomyces</taxon>
    </lineage>
</organism>
<dbReference type="Proteomes" id="UP001212411">
    <property type="component" value="Chromosome 2"/>
</dbReference>
<feature type="transmembrane region" description="Helical" evidence="10">
    <location>
        <begin position="56"/>
        <end position="73"/>
    </location>
</feature>
<dbReference type="InterPro" id="IPR004713">
    <property type="entry name" value="CaH_exchang"/>
</dbReference>
<dbReference type="Gene3D" id="1.20.1420.30">
    <property type="entry name" value="NCX, central ion-binding region"/>
    <property type="match status" value="1"/>
</dbReference>
<comment type="similarity">
    <text evidence="2 10">Belongs to the Ca(2+):cation antiporter (CaCA) (TC 2.A.19) family.</text>
</comment>
<feature type="transmembrane region" description="Helical" evidence="10">
    <location>
        <begin position="386"/>
        <end position="406"/>
    </location>
</feature>
<reference evidence="12 13" key="1">
    <citation type="journal article" date="2023" name="G3 (Bethesda)">
        <title>A high-quality reference genome for the fission yeast Schizosaccharomyces osmophilus.</title>
        <authorList>
            <person name="Jia G.S."/>
            <person name="Zhang W.C."/>
            <person name="Liang Y."/>
            <person name="Liu X.H."/>
            <person name="Rhind N."/>
            <person name="Pidoux A."/>
            <person name="Brysch-Herzberg M."/>
            <person name="Du L.L."/>
        </authorList>
    </citation>
    <scope>NUCLEOTIDE SEQUENCE [LARGE SCALE GENOMIC DNA]</scope>
    <source>
        <strain evidence="12 13">CBS 15793</strain>
    </source>
</reference>
<evidence type="ECO:0000256" key="5">
    <source>
        <dbReference type="ARBA" id="ARBA00022692"/>
    </source>
</evidence>
<evidence type="ECO:0000313" key="12">
    <source>
        <dbReference type="EMBL" id="WBW73339.1"/>
    </source>
</evidence>
<gene>
    <name evidence="12" type="primary">vcx1</name>
    <name evidence="12" type="ORF">SOMG_03016</name>
</gene>
<dbReference type="InterPro" id="IPR044880">
    <property type="entry name" value="NCX_ion-bd_dom_sf"/>
</dbReference>
<dbReference type="NCBIfam" id="TIGR00378">
    <property type="entry name" value="cax"/>
    <property type="match status" value="1"/>
</dbReference>
<keyword evidence="10" id="KW-0050">Antiport</keyword>
<dbReference type="PANTHER" id="PTHR31503:SF22">
    <property type="entry name" value="VACUOLAR CALCIUM ION TRANSPORTER"/>
    <property type="match status" value="1"/>
</dbReference>
<feature type="transmembrane region" description="Helical" evidence="10">
    <location>
        <begin position="326"/>
        <end position="352"/>
    </location>
</feature>
<evidence type="ECO:0000256" key="4">
    <source>
        <dbReference type="ARBA" id="ARBA00022568"/>
    </source>
</evidence>
<feature type="transmembrane region" description="Helical" evidence="10">
    <location>
        <begin position="256"/>
        <end position="280"/>
    </location>
</feature>
<dbReference type="GO" id="GO:0015369">
    <property type="term" value="F:calcium:proton antiporter activity"/>
    <property type="evidence" value="ECO:0007669"/>
    <property type="project" value="UniProtKB-UniRule"/>
</dbReference>
<keyword evidence="13" id="KW-1185">Reference proteome</keyword>
<dbReference type="EMBL" id="CP115612">
    <property type="protein sequence ID" value="WBW73339.1"/>
    <property type="molecule type" value="Genomic_DNA"/>
</dbReference>
<feature type="transmembrane region" description="Helical" evidence="10">
    <location>
        <begin position="171"/>
        <end position="196"/>
    </location>
</feature>
<evidence type="ECO:0000256" key="3">
    <source>
        <dbReference type="ARBA" id="ARBA00022448"/>
    </source>
</evidence>
<dbReference type="AlphaFoldDB" id="A0AAF0AWY0"/>
<comment type="function">
    <text evidence="10">Has a role in promoting intracellular calcium ion sequestration via the exchange of calcium ions for hydrogen ions across the vacuolar membrane. Involved also in manganese ion homeostasis via its uptake into the vacuole.</text>
</comment>
<feature type="transmembrane region" description="Helical" evidence="10">
    <location>
        <begin position="300"/>
        <end position="319"/>
    </location>
</feature>
<dbReference type="Pfam" id="PF01699">
    <property type="entry name" value="Na_Ca_ex"/>
    <property type="match status" value="2"/>
</dbReference>
<feature type="transmembrane region" description="Helical" evidence="10">
    <location>
        <begin position="216"/>
        <end position="235"/>
    </location>
</feature>
<proteinExistence type="inferred from homology"/>
<dbReference type="InterPro" id="IPR004837">
    <property type="entry name" value="NaCa_Exmemb"/>
</dbReference>
<keyword evidence="3 10" id="KW-0813">Transport</keyword>
<evidence type="ECO:0000256" key="10">
    <source>
        <dbReference type="RuleBase" id="RU365028"/>
    </source>
</evidence>
<evidence type="ECO:0000256" key="7">
    <source>
        <dbReference type="ARBA" id="ARBA00022989"/>
    </source>
</evidence>
<dbReference type="GO" id="GO:0006874">
    <property type="term" value="P:intracellular calcium ion homeostasis"/>
    <property type="evidence" value="ECO:0007669"/>
    <property type="project" value="TreeGrafter"/>
</dbReference>
<protein>
    <recommendedName>
        <fullName evidence="10">Vacuolar calcium ion transporter</fullName>
    </recommendedName>
</protein>
<evidence type="ECO:0000256" key="9">
    <source>
        <dbReference type="ARBA" id="ARBA00023136"/>
    </source>
</evidence>
<keyword evidence="10" id="KW-0926">Vacuole</keyword>
<evidence type="ECO:0000256" key="2">
    <source>
        <dbReference type="ARBA" id="ARBA00008170"/>
    </source>
</evidence>
<feature type="transmembrane region" description="Helical" evidence="10">
    <location>
        <begin position="79"/>
        <end position="98"/>
    </location>
</feature>
<feature type="domain" description="Sodium/calcium exchanger membrane region" evidence="11">
    <location>
        <begin position="79"/>
        <end position="233"/>
    </location>
</feature>
<dbReference type="RefSeq" id="XP_056037582.1">
    <property type="nucleotide sequence ID" value="XM_056181807.1"/>
</dbReference>
<accession>A0AAF0AWY0</accession>
<keyword evidence="9 10" id="KW-0472">Membrane</keyword>
<dbReference type="GO" id="GO:0000329">
    <property type="term" value="C:fungal-type vacuole membrane"/>
    <property type="evidence" value="ECO:0007669"/>
    <property type="project" value="TreeGrafter"/>
</dbReference>
<feature type="transmembrane region" description="Helical" evidence="10">
    <location>
        <begin position="110"/>
        <end position="131"/>
    </location>
</feature>
<keyword evidence="6 10" id="KW-0106">Calcium</keyword>
<dbReference type="InterPro" id="IPR004798">
    <property type="entry name" value="CAX-like"/>
</dbReference>
<comment type="caution">
    <text evidence="10">Lacks conserved residue(s) required for the propagation of feature annotation.</text>
</comment>
<dbReference type="GeneID" id="80876496"/>
<evidence type="ECO:0000256" key="8">
    <source>
        <dbReference type="ARBA" id="ARBA00023065"/>
    </source>
</evidence>
<comment type="subcellular location">
    <subcellularLocation>
        <location evidence="1">Endomembrane system</location>
        <topology evidence="1">Multi-pass membrane protein</topology>
    </subcellularLocation>
    <subcellularLocation>
        <location evidence="10">Vacuole membrane</location>
    </subcellularLocation>
</comment>
<keyword evidence="7 10" id="KW-1133">Transmembrane helix</keyword>
<dbReference type="GO" id="GO:0012505">
    <property type="term" value="C:endomembrane system"/>
    <property type="evidence" value="ECO:0007669"/>
    <property type="project" value="UniProtKB-SubCell"/>
</dbReference>
<feature type="domain" description="Sodium/calcium exchanger membrane region" evidence="11">
    <location>
        <begin position="261"/>
        <end position="404"/>
    </location>
</feature>
<keyword evidence="5 10" id="KW-0812">Transmembrane</keyword>
<evidence type="ECO:0000256" key="1">
    <source>
        <dbReference type="ARBA" id="ARBA00004127"/>
    </source>
</evidence>
<feature type="transmembrane region" description="Helical" evidence="10">
    <location>
        <begin position="358"/>
        <end position="379"/>
    </location>
</feature>
<dbReference type="KEGG" id="som:SOMG_03016"/>